<evidence type="ECO:0000256" key="4">
    <source>
        <dbReference type="ARBA" id="ARBA00023136"/>
    </source>
</evidence>
<evidence type="ECO:0000256" key="5">
    <source>
        <dbReference type="ARBA" id="ARBA00023237"/>
    </source>
</evidence>
<evidence type="ECO:0000256" key="1">
    <source>
        <dbReference type="ARBA" id="ARBA00004442"/>
    </source>
</evidence>
<gene>
    <name evidence="8" type="ORF">AZI87_17645</name>
</gene>
<evidence type="ECO:0000256" key="2">
    <source>
        <dbReference type="ARBA" id="ARBA00022452"/>
    </source>
</evidence>
<evidence type="ECO:0000256" key="3">
    <source>
        <dbReference type="ARBA" id="ARBA00022692"/>
    </source>
</evidence>
<accession>A0A162FUV8</accession>
<dbReference type="EMBL" id="LUKD01000009">
    <property type="protein sequence ID" value="KYG62346.1"/>
    <property type="molecule type" value="Genomic_DNA"/>
</dbReference>
<feature type="signal peptide" evidence="7">
    <location>
        <begin position="1"/>
        <end position="21"/>
    </location>
</feature>
<dbReference type="GO" id="GO:1990281">
    <property type="term" value="C:efflux pump complex"/>
    <property type="evidence" value="ECO:0007669"/>
    <property type="project" value="TreeGrafter"/>
</dbReference>
<dbReference type="AlphaFoldDB" id="A0A162FUV8"/>
<name>A0A162FUV8_BDEBC</name>
<feature type="coiled-coil region" evidence="6">
    <location>
        <begin position="145"/>
        <end position="203"/>
    </location>
</feature>
<keyword evidence="7" id="KW-0732">Signal</keyword>
<organism evidence="8 9">
    <name type="scientific">Bdellovibrio bacteriovorus</name>
    <dbReference type="NCBI Taxonomy" id="959"/>
    <lineage>
        <taxon>Bacteria</taxon>
        <taxon>Pseudomonadati</taxon>
        <taxon>Bdellovibrionota</taxon>
        <taxon>Bdellovibrionia</taxon>
        <taxon>Bdellovibrionales</taxon>
        <taxon>Pseudobdellovibrionaceae</taxon>
        <taxon>Bdellovibrio</taxon>
    </lineage>
</organism>
<dbReference type="PANTHER" id="PTHR30026:SF20">
    <property type="entry name" value="OUTER MEMBRANE PROTEIN TOLC"/>
    <property type="match status" value="1"/>
</dbReference>
<evidence type="ECO:0000256" key="7">
    <source>
        <dbReference type="SAM" id="SignalP"/>
    </source>
</evidence>
<dbReference type="GO" id="GO:0009279">
    <property type="term" value="C:cell outer membrane"/>
    <property type="evidence" value="ECO:0007669"/>
    <property type="project" value="UniProtKB-SubCell"/>
</dbReference>
<feature type="chain" id="PRO_5007834930" evidence="7">
    <location>
        <begin position="22"/>
        <end position="417"/>
    </location>
</feature>
<dbReference type="Gene3D" id="1.20.1600.10">
    <property type="entry name" value="Outer membrane efflux proteins (OEP)"/>
    <property type="match status" value="1"/>
</dbReference>
<keyword evidence="6" id="KW-0175">Coiled coil</keyword>
<dbReference type="OrthoDB" id="5288879at2"/>
<dbReference type="Proteomes" id="UP000075799">
    <property type="component" value="Unassembled WGS sequence"/>
</dbReference>
<keyword evidence="4" id="KW-0472">Membrane</keyword>
<comment type="caution">
    <text evidence="8">The sequence shown here is derived from an EMBL/GenBank/DDBJ whole genome shotgun (WGS) entry which is preliminary data.</text>
</comment>
<dbReference type="GO" id="GO:0015288">
    <property type="term" value="F:porin activity"/>
    <property type="evidence" value="ECO:0007669"/>
    <property type="project" value="TreeGrafter"/>
</dbReference>
<sequence length="417" mass="47417">MQFKKYFLILLTLGCKSTAWGAESISFDKIEELIKAKNPVVEAMKEKAEAKKAREGAFGRSFLPDVSAEVSQENFKLGSEVEDTQSSWKVEANLNLFRGGSDLKEEQLRELETKSALSDERRSVQEELQRAYEIYWLLVFKMEVKSSLENHLALSQKNLNEANRRINSGVATSTDRLEFQMKMSLIRQEISLVEKDIRNLSKKLGIALGKNDAVVPQGPFQHVHDWEINIQPLKVADLPHVKKARTEVEISEARKSQLRSGYLPELDLYAGYSEPNQREERDIPSASERRESYFGLKASWSLGKAVDAGVERGSLQKETAAKTKELDYLIKQTQADQEAVMDGLKTLHSFVHDAEENIKASQAYLDATLKEYARGVKNSPDVMEATEKYIEAKKRYAEINRDFNTLYSSQLALHTQR</sequence>
<dbReference type="PANTHER" id="PTHR30026">
    <property type="entry name" value="OUTER MEMBRANE PROTEIN TOLC"/>
    <property type="match status" value="1"/>
</dbReference>
<keyword evidence="2" id="KW-1134">Transmembrane beta strand</keyword>
<keyword evidence="5" id="KW-0998">Cell outer membrane</keyword>
<protein>
    <submittedName>
        <fullName evidence="8">Uncharacterized protein</fullName>
    </submittedName>
</protein>
<dbReference type="SUPFAM" id="SSF56954">
    <property type="entry name" value="Outer membrane efflux proteins (OEP)"/>
    <property type="match status" value="1"/>
</dbReference>
<dbReference type="GO" id="GO:0015562">
    <property type="term" value="F:efflux transmembrane transporter activity"/>
    <property type="evidence" value="ECO:0007669"/>
    <property type="project" value="InterPro"/>
</dbReference>
<dbReference type="RefSeq" id="WP_063209790.1">
    <property type="nucleotide sequence ID" value="NZ_LUKD01000009.1"/>
</dbReference>
<evidence type="ECO:0000256" key="6">
    <source>
        <dbReference type="SAM" id="Coils"/>
    </source>
</evidence>
<proteinExistence type="predicted"/>
<reference evidence="8 9" key="1">
    <citation type="submission" date="2016-03" db="EMBL/GenBank/DDBJ databases">
        <authorList>
            <person name="Ploux O."/>
        </authorList>
    </citation>
    <scope>NUCLEOTIDE SEQUENCE [LARGE SCALE GENOMIC DNA]</scope>
    <source>
        <strain evidence="8 9">EC13</strain>
    </source>
</reference>
<evidence type="ECO:0000313" key="9">
    <source>
        <dbReference type="Proteomes" id="UP000075799"/>
    </source>
</evidence>
<dbReference type="InterPro" id="IPR051906">
    <property type="entry name" value="TolC-like"/>
</dbReference>
<evidence type="ECO:0000313" key="8">
    <source>
        <dbReference type="EMBL" id="KYG62346.1"/>
    </source>
</evidence>
<comment type="subcellular location">
    <subcellularLocation>
        <location evidence="1">Cell outer membrane</location>
    </subcellularLocation>
</comment>
<keyword evidence="3" id="KW-0812">Transmembrane</keyword>